<protein>
    <submittedName>
        <fullName evidence="5">Winged helix-turn-helix transcriptional regulator</fullName>
    </submittedName>
</protein>
<evidence type="ECO:0000256" key="3">
    <source>
        <dbReference type="ARBA" id="ARBA00023163"/>
    </source>
</evidence>
<dbReference type="Gene3D" id="1.10.10.10">
    <property type="entry name" value="Winged helix-like DNA-binding domain superfamily/Winged helix DNA-binding domain"/>
    <property type="match status" value="1"/>
</dbReference>
<dbReference type="PANTHER" id="PTHR33154">
    <property type="entry name" value="TRANSCRIPTIONAL REGULATOR, ARSR FAMILY"/>
    <property type="match status" value="1"/>
</dbReference>
<dbReference type="SMART" id="SM00418">
    <property type="entry name" value="HTH_ARSR"/>
    <property type="match status" value="1"/>
</dbReference>
<reference evidence="6" key="1">
    <citation type="submission" date="2019-09" db="EMBL/GenBank/DDBJ databases">
        <title>Mumia zhuanghuii sp. nov. isolated from the intestinal contents of plateau pika (Ochotona curzoniae) in the Qinghai-Tibet plateau of China.</title>
        <authorList>
            <person name="Tian Z."/>
        </authorList>
    </citation>
    <scope>NUCLEOTIDE SEQUENCE [LARGE SCALE GENOMIC DNA]</scope>
    <source>
        <strain evidence="6">JCM 30598</strain>
    </source>
</reference>
<dbReference type="PANTHER" id="PTHR33154:SF33">
    <property type="entry name" value="TRANSCRIPTIONAL REPRESSOR SDPR"/>
    <property type="match status" value="1"/>
</dbReference>
<dbReference type="InterPro" id="IPR036388">
    <property type="entry name" value="WH-like_DNA-bd_sf"/>
</dbReference>
<dbReference type="AlphaFoldDB" id="A0A5J5IX40"/>
<organism evidence="5 6">
    <name type="scientific">Microbacterium rhizomatis</name>
    <dbReference type="NCBI Taxonomy" id="1631477"/>
    <lineage>
        <taxon>Bacteria</taxon>
        <taxon>Bacillati</taxon>
        <taxon>Actinomycetota</taxon>
        <taxon>Actinomycetes</taxon>
        <taxon>Micrococcales</taxon>
        <taxon>Microbacteriaceae</taxon>
        <taxon>Microbacterium</taxon>
    </lineage>
</organism>
<evidence type="ECO:0000313" key="5">
    <source>
        <dbReference type="EMBL" id="KAA9105860.1"/>
    </source>
</evidence>
<dbReference type="InterPro" id="IPR036390">
    <property type="entry name" value="WH_DNA-bd_sf"/>
</dbReference>
<dbReference type="InterPro" id="IPR011991">
    <property type="entry name" value="ArsR-like_HTH"/>
</dbReference>
<proteinExistence type="predicted"/>
<keyword evidence="3" id="KW-0804">Transcription</keyword>
<name>A0A5J5IX40_9MICO</name>
<dbReference type="InterPro" id="IPR001845">
    <property type="entry name" value="HTH_ArsR_DNA-bd_dom"/>
</dbReference>
<dbReference type="GO" id="GO:0003677">
    <property type="term" value="F:DNA binding"/>
    <property type="evidence" value="ECO:0007669"/>
    <property type="project" value="UniProtKB-KW"/>
</dbReference>
<dbReference type="Proteomes" id="UP000325827">
    <property type="component" value="Unassembled WGS sequence"/>
</dbReference>
<feature type="domain" description="HTH arsR-type" evidence="4">
    <location>
        <begin position="28"/>
        <end position="132"/>
    </location>
</feature>
<dbReference type="SUPFAM" id="SSF46785">
    <property type="entry name" value="Winged helix' DNA-binding domain"/>
    <property type="match status" value="1"/>
</dbReference>
<dbReference type="RefSeq" id="WP_150450002.1">
    <property type="nucleotide sequence ID" value="NZ_VYSA01000004.1"/>
</dbReference>
<keyword evidence="1" id="KW-0805">Transcription regulation</keyword>
<dbReference type="CDD" id="cd00090">
    <property type="entry name" value="HTH_ARSR"/>
    <property type="match status" value="1"/>
</dbReference>
<dbReference type="PROSITE" id="PS50987">
    <property type="entry name" value="HTH_ARSR_2"/>
    <property type="match status" value="1"/>
</dbReference>
<dbReference type="EMBL" id="VYSA01000004">
    <property type="protein sequence ID" value="KAA9105860.1"/>
    <property type="molecule type" value="Genomic_DNA"/>
</dbReference>
<dbReference type="InterPro" id="IPR051081">
    <property type="entry name" value="HTH_MetalResp_TranReg"/>
</dbReference>
<accession>A0A5J5IX40</accession>
<sequence length="132" mass="14350">MVDIEHQMILRAAAEQRQGSDAVITDTQEPNLPRSLPRIFAALSNDGRLALIDELARAEAGPGPDELSISTLAVRAGLSRFAASRHLAILRTAGLVIATRVRQSTVHKLNWPALAQIEDWMYSVLDCEPPGS</sequence>
<evidence type="ECO:0000256" key="2">
    <source>
        <dbReference type="ARBA" id="ARBA00023125"/>
    </source>
</evidence>
<keyword evidence="2" id="KW-0238">DNA-binding</keyword>
<dbReference type="OrthoDB" id="5083587at2"/>
<gene>
    <name evidence="5" type="ORF">F6B43_15955</name>
</gene>
<keyword evidence="6" id="KW-1185">Reference proteome</keyword>
<evidence type="ECO:0000256" key="1">
    <source>
        <dbReference type="ARBA" id="ARBA00023015"/>
    </source>
</evidence>
<evidence type="ECO:0000313" key="6">
    <source>
        <dbReference type="Proteomes" id="UP000325827"/>
    </source>
</evidence>
<dbReference type="GO" id="GO:0003700">
    <property type="term" value="F:DNA-binding transcription factor activity"/>
    <property type="evidence" value="ECO:0007669"/>
    <property type="project" value="InterPro"/>
</dbReference>
<evidence type="ECO:0000259" key="4">
    <source>
        <dbReference type="PROSITE" id="PS50987"/>
    </source>
</evidence>
<comment type="caution">
    <text evidence="5">The sequence shown here is derived from an EMBL/GenBank/DDBJ whole genome shotgun (WGS) entry which is preliminary data.</text>
</comment>